<feature type="transmembrane region" description="Helical" evidence="6">
    <location>
        <begin position="96"/>
        <end position="117"/>
    </location>
</feature>
<feature type="domain" description="EamA" evidence="7">
    <location>
        <begin position="155"/>
        <end position="296"/>
    </location>
</feature>
<evidence type="ECO:0000313" key="8">
    <source>
        <dbReference type="EMBL" id="MCM5677986.1"/>
    </source>
</evidence>
<comment type="similarity">
    <text evidence="2">Belongs to the EamA transporter family.</text>
</comment>
<feature type="domain" description="EamA" evidence="7">
    <location>
        <begin position="9"/>
        <end position="140"/>
    </location>
</feature>
<sequence>MTRITPKTALLLTLPPLLWAGNAVVGRLMVGTVAPLTLNLLRWLLAALILLPLGWRVLRRGSPLWQRWRRFALLGLLGVGSYNSLQYLALQTSTPINVTLIAASMPVWMLGVGAFVYGERPRASQILGAALSLVGVLFVISRGSWDTLMQVRLVTGDLYMLVAVLLWAGYSWMLARPGDASAREWHWAEFLLAQITFGLLWSSLAAGAESSVREVAVPLSWPVLGALVYIAIGASLVAYRCWGIGVASVGPAIAAFFSNLTPVFAAVLSAALLGEAPAWFHAVAFGLIVAGIVVSSRR</sequence>
<keyword evidence="5 6" id="KW-0472">Membrane</keyword>
<keyword evidence="9" id="KW-1185">Reference proteome</keyword>
<feature type="transmembrane region" description="Helical" evidence="6">
    <location>
        <begin position="251"/>
        <end position="272"/>
    </location>
</feature>
<proteinExistence type="inferred from homology"/>
<feature type="transmembrane region" description="Helical" evidence="6">
    <location>
        <begin position="278"/>
        <end position="296"/>
    </location>
</feature>
<evidence type="ECO:0000256" key="1">
    <source>
        <dbReference type="ARBA" id="ARBA00004141"/>
    </source>
</evidence>
<evidence type="ECO:0000313" key="9">
    <source>
        <dbReference type="Proteomes" id="UP001165541"/>
    </source>
</evidence>
<dbReference type="InterPro" id="IPR037185">
    <property type="entry name" value="EmrE-like"/>
</dbReference>
<feature type="transmembrane region" description="Helical" evidence="6">
    <location>
        <begin position="157"/>
        <end position="175"/>
    </location>
</feature>
<evidence type="ECO:0000256" key="6">
    <source>
        <dbReference type="SAM" id="Phobius"/>
    </source>
</evidence>
<feature type="transmembrane region" description="Helical" evidence="6">
    <location>
        <begin position="219"/>
        <end position="239"/>
    </location>
</feature>
<feature type="transmembrane region" description="Helical" evidence="6">
    <location>
        <begin position="70"/>
        <end position="90"/>
    </location>
</feature>
<name>A0ABT0YIK7_9BURK</name>
<dbReference type="Proteomes" id="UP001165541">
    <property type="component" value="Unassembled WGS sequence"/>
</dbReference>
<comment type="caution">
    <text evidence="8">The sequence shown here is derived from an EMBL/GenBank/DDBJ whole genome shotgun (WGS) entry which is preliminary data.</text>
</comment>
<dbReference type="PANTHER" id="PTHR32322">
    <property type="entry name" value="INNER MEMBRANE TRANSPORTER"/>
    <property type="match status" value="1"/>
</dbReference>
<reference evidence="8" key="1">
    <citation type="submission" date="2022-05" db="EMBL/GenBank/DDBJ databases">
        <title>Schlegelella sp. nov., isolated from mangrove soil.</title>
        <authorList>
            <person name="Liu Y."/>
            <person name="Ge X."/>
            <person name="Liu W."/>
        </authorList>
    </citation>
    <scope>NUCLEOTIDE SEQUENCE</scope>
    <source>
        <strain evidence="8">S2-27</strain>
    </source>
</reference>
<accession>A0ABT0YIK7</accession>
<evidence type="ECO:0000256" key="2">
    <source>
        <dbReference type="ARBA" id="ARBA00007362"/>
    </source>
</evidence>
<dbReference type="EMBL" id="JAMKFE010000001">
    <property type="protein sequence ID" value="MCM5677986.1"/>
    <property type="molecule type" value="Genomic_DNA"/>
</dbReference>
<feature type="transmembrane region" description="Helical" evidence="6">
    <location>
        <begin position="187"/>
        <end position="207"/>
    </location>
</feature>
<evidence type="ECO:0000256" key="4">
    <source>
        <dbReference type="ARBA" id="ARBA00022989"/>
    </source>
</evidence>
<evidence type="ECO:0000259" key="7">
    <source>
        <dbReference type="Pfam" id="PF00892"/>
    </source>
</evidence>
<comment type="subcellular location">
    <subcellularLocation>
        <location evidence="1">Membrane</location>
        <topology evidence="1">Multi-pass membrane protein</topology>
    </subcellularLocation>
</comment>
<dbReference type="InterPro" id="IPR000620">
    <property type="entry name" value="EamA_dom"/>
</dbReference>
<evidence type="ECO:0000256" key="3">
    <source>
        <dbReference type="ARBA" id="ARBA00022692"/>
    </source>
</evidence>
<dbReference type="InterPro" id="IPR050638">
    <property type="entry name" value="AA-Vitamin_Transporters"/>
</dbReference>
<organism evidence="8 9">
    <name type="scientific">Caldimonas mangrovi</name>
    <dbReference type="NCBI Taxonomy" id="2944811"/>
    <lineage>
        <taxon>Bacteria</taxon>
        <taxon>Pseudomonadati</taxon>
        <taxon>Pseudomonadota</taxon>
        <taxon>Betaproteobacteria</taxon>
        <taxon>Burkholderiales</taxon>
        <taxon>Sphaerotilaceae</taxon>
        <taxon>Caldimonas</taxon>
    </lineage>
</organism>
<evidence type="ECO:0000256" key="5">
    <source>
        <dbReference type="ARBA" id="ARBA00023136"/>
    </source>
</evidence>
<keyword evidence="3 6" id="KW-0812">Transmembrane</keyword>
<feature type="transmembrane region" description="Helical" evidence="6">
    <location>
        <begin position="39"/>
        <end position="58"/>
    </location>
</feature>
<protein>
    <submittedName>
        <fullName evidence="8">DMT family transporter</fullName>
    </submittedName>
</protein>
<feature type="transmembrane region" description="Helical" evidence="6">
    <location>
        <begin position="126"/>
        <end position="145"/>
    </location>
</feature>
<dbReference type="Pfam" id="PF00892">
    <property type="entry name" value="EamA"/>
    <property type="match status" value="2"/>
</dbReference>
<dbReference type="PANTHER" id="PTHR32322:SF2">
    <property type="entry name" value="EAMA DOMAIN-CONTAINING PROTEIN"/>
    <property type="match status" value="1"/>
</dbReference>
<dbReference type="Gene3D" id="1.10.3730.20">
    <property type="match status" value="1"/>
</dbReference>
<keyword evidence="4 6" id="KW-1133">Transmembrane helix</keyword>
<dbReference type="RefSeq" id="WP_251776109.1">
    <property type="nucleotide sequence ID" value="NZ_JAMKFE010000001.1"/>
</dbReference>
<gene>
    <name evidence="8" type="ORF">M8A51_00385</name>
</gene>
<dbReference type="SUPFAM" id="SSF103481">
    <property type="entry name" value="Multidrug resistance efflux transporter EmrE"/>
    <property type="match status" value="2"/>
</dbReference>